<name>A0A250VKI8_STROL</name>
<dbReference type="RefSeq" id="WP_079065529.1">
    <property type="nucleotide sequence ID" value="NZ_BDQI01000015.1"/>
</dbReference>
<dbReference type="AlphaFoldDB" id="A0A250VKI8"/>
<evidence type="ECO:0000313" key="6">
    <source>
        <dbReference type="Proteomes" id="UP000217446"/>
    </source>
</evidence>
<evidence type="ECO:0000256" key="3">
    <source>
        <dbReference type="ARBA" id="ARBA00022840"/>
    </source>
</evidence>
<dbReference type="InterPro" id="IPR006500">
    <property type="entry name" value="Helicase_put_C_phage/plasmid"/>
</dbReference>
<dbReference type="SUPFAM" id="SSF56747">
    <property type="entry name" value="Prim-pol domain"/>
    <property type="match status" value="1"/>
</dbReference>
<dbReference type="NCBIfam" id="TIGR01613">
    <property type="entry name" value="primase_Cterm"/>
    <property type="match status" value="1"/>
</dbReference>
<keyword evidence="1" id="KW-0547">Nucleotide-binding</keyword>
<reference evidence="6" key="1">
    <citation type="submission" date="2017-05" db="EMBL/GenBank/DDBJ databases">
        <title>Streptomyces olivochromogenes NBRC 3561 whole genome shotgun sequence.</title>
        <authorList>
            <person name="Dohra H."/>
            <person name="Kodani S."/>
        </authorList>
    </citation>
    <scope>NUCLEOTIDE SEQUENCE [LARGE SCALE GENOMIC DNA]</scope>
    <source>
        <strain evidence="6">NBRC 3561</strain>
    </source>
</reference>
<dbReference type="SMART" id="SM00885">
    <property type="entry name" value="D5_N"/>
    <property type="match status" value="1"/>
</dbReference>
<keyword evidence="2" id="KW-0378">Hydrolase</keyword>
<dbReference type="InterPro" id="IPR014818">
    <property type="entry name" value="Phage/plasmid_primase_P4_C"/>
</dbReference>
<dbReference type="Pfam" id="PF09250">
    <property type="entry name" value="Prim-Pol"/>
    <property type="match status" value="1"/>
</dbReference>
<dbReference type="Pfam" id="PF08706">
    <property type="entry name" value="D5_N"/>
    <property type="match status" value="1"/>
</dbReference>
<dbReference type="SMART" id="SM00943">
    <property type="entry name" value="Prim-Pol"/>
    <property type="match status" value="1"/>
</dbReference>
<evidence type="ECO:0000256" key="2">
    <source>
        <dbReference type="ARBA" id="ARBA00022801"/>
    </source>
</evidence>
<dbReference type="Gene3D" id="3.40.50.300">
    <property type="entry name" value="P-loop containing nucleotide triphosphate hydrolases"/>
    <property type="match status" value="1"/>
</dbReference>
<dbReference type="PANTHER" id="PTHR35372">
    <property type="entry name" value="ATP BINDING PROTEIN-RELATED"/>
    <property type="match status" value="1"/>
</dbReference>
<dbReference type="InterPro" id="IPR051620">
    <property type="entry name" value="ORF904-like_C"/>
</dbReference>
<dbReference type="InterPro" id="IPR045455">
    <property type="entry name" value="NrS-1_pol-like_helicase"/>
</dbReference>
<dbReference type="GO" id="GO:0005524">
    <property type="term" value="F:ATP binding"/>
    <property type="evidence" value="ECO:0007669"/>
    <property type="project" value="UniProtKB-KW"/>
</dbReference>
<dbReference type="EMBL" id="BDQI01000015">
    <property type="protein sequence ID" value="GAX54733.1"/>
    <property type="molecule type" value="Genomic_DNA"/>
</dbReference>
<keyword evidence="3 5" id="KW-0067">ATP-binding</keyword>
<evidence type="ECO:0000256" key="1">
    <source>
        <dbReference type="ARBA" id="ARBA00022741"/>
    </source>
</evidence>
<proteinExistence type="predicted"/>
<dbReference type="PROSITE" id="PS51206">
    <property type="entry name" value="SF3_HELICASE_1"/>
    <property type="match status" value="1"/>
</dbReference>
<dbReference type="Proteomes" id="UP000217446">
    <property type="component" value="Unassembled WGS sequence"/>
</dbReference>
<dbReference type="InterPro" id="IPR014015">
    <property type="entry name" value="Helicase_SF3_DNA-vir"/>
</dbReference>
<keyword evidence="6" id="KW-1185">Reference proteome</keyword>
<comment type="caution">
    <text evidence="5">The sequence shown here is derived from an EMBL/GenBank/DDBJ whole genome shotgun (WGS) entry which is preliminary data.</text>
</comment>
<sequence>MNNSQDLLAGAKVLIAKGRSVFLIAGNKMPYANCDECRGETTPAHRAVCKCLKTGGLCHGFYAATDDLDQVSKWLEEHPECTLLGVPTGSSTGIFVMEYDPKNGGEGSYKTLVKEHGEIETEINRSPSTGLHLVFKMPDFEFQSIHNKLWPGIDIKAGGGYHIVPPSHYTDAEGVRKAYTAVNTMEPQTAPQWLLDKIWDYQTSKKWDPTSRLLSQNQRQEYNPANLTQGQIELVEKTVDYWTDRVRSAKDGDQNNLIYTASRVLFSLVFHGVLDEEDAHVHLEDACEEGNHPQSRSLKSIDSGMRAALADPDPLDDALSDDRSIVAAFTQDDFGNADRVIFHAGHILRYDPDREQFLMWNSTRWLPATKSRVSGVVEDVLKNIAKTEGPFYSADSYPASEKGKKDKKTHREAFVSWAQKQRSTYAVNQTVQRLPGREALYCSVDEFDKDPYQINTPTGVVNLTTGELLPHDSSYLCTEITGAAYNPDATCAEWERFLEFVMPDPEHRAYLKRLAGMSAIGEVREQVFILNKGAGGAGQGVFLQVLHAVLGTYVTKGATRVFQAGSGTTARFDAANWTGNRIVYFDELGEHKLNEEALKEHTGGDEIHTERKGETGFDFTPKYTIWIRTNHIPQMRNDNSMKRRFLLVNWDVIVPGMVWDSFRSMDHARVDQYFYNQEASGILNWVLEGTRDYLMHGLKVPADLEAAATASLEENDAEAGFMSACVEIDQDNEDATALISDVYGAYKTYVEEEFGRNSDQLKGQRAFNKMLAEKYKLKRTGSDYHKPAKWFGVRLKTNILRVR</sequence>
<evidence type="ECO:0000259" key="4">
    <source>
        <dbReference type="PROSITE" id="PS51206"/>
    </source>
</evidence>
<dbReference type="GO" id="GO:0016787">
    <property type="term" value="F:hydrolase activity"/>
    <property type="evidence" value="ECO:0007669"/>
    <property type="project" value="UniProtKB-KW"/>
</dbReference>
<accession>A0A250VKI8</accession>
<dbReference type="Pfam" id="PF19263">
    <property type="entry name" value="DUF5906"/>
    <property type="match status" value="1"/>
</dbReference>
<evidence type="ECO:0000313" key="5">
    <source>
        <dbReference type="EMBL" id="GAX54733.1"/>
    </source>
</evidence>
<gene>
    <name evidence="5" type="ORF">SO3561_06286</name>
</gene>
<dbReference type="InterPro" id="IPR015330">
    <property type="entry name" value="DNA_primase/pol_bifunc_N"/>
</dbReference>
<organism evidence="5 6">
    <name type="scientific">Streptomyces olivochromogenes</name>
    <dbReference type="NCBI Taxonomy" id="1963"/>
    <lineage>
        <taxon>Bacteria</taxon>
        <taxon>Bacillati</taxon>
        <taxon>Actinomycetota</taxon>
        <taxon>Actinomycetes</taxon>
        <taxon>Kitasatosporales</taxon>
        <taxon>Streptomycetaceae</taxon>
        <taxon>Streptomyces</taxon>
    </lineage>
</organism>
<feature type="domain" description="SF3 helicase" evidence="4">
    <location>
        <begin position="506"/>
        <end position="663"/>
    </location>
</feature>
<dbReference type="CDD" id="cd04859">
    <property type="entry name" value="Prim_Pol"/>
    <property type="match status" value="1"/>
</dbReference>
<protein>
    <submittedName>
        <fullName evidence="5">ATP-binding protein</fullName>
    </submittedName>
</protein>
<dbReference type="PANTHER" id="PTHR35372:SF2">
    <property type="entry name" value="SF3 HELICASE DOMAIN-CONTAINING PROTEIN"/>
    <property type="match status" value="1"/>
</dbReference>
<dbReference type="InterPro" id="IPR027417">
    <property type="entry name" value="P-loop_NTPase"/>
</dbReference>